<name>F7PHD0_9EURY</name>
<reference evidence="3 4" key="1">
    <citation type="journal article" date="2011" name="J. Bacteriol.">
        <title>Genome sequence of Halorhabdus tiamatea, the first archaeon isolated from a deep-sea anoxic brine lake.</title>
        <authorList>
            <person name="Antunes A."/>
            <person name="Alam I."/>
            <person name="Bajic V.B."/>
            <person name="Stingl U."/>
        </authorList>
    </citation>
    <scope>NUCLEOTIDE SEQUENCE [LARGE SCALE GENOMIC DNA]</scope>
    <source>
        <strain evidence="3 4">SARL4B</strain>
    </source>
</reference>
<keyword evidence="5" id="KW-1185">Reference proteome</keyword>
<dbReference type="InterPro" id="IPR057159">
    <property type="entry name" value="DUF7837"/>
</dbReference>
<dbReference type="RefSeq" id="WP_008524793.1">
    <property type="nucleotide sequence ID" value="NC_021913.1"/>
</dbReference>
<dbReference type="AlphaFoldDB" id="F7PHD0"/>
<dbReference type="Pfam" id="PF25207">
    <property type="entry name" value="DUF7837"/>
    <property type="match status" value="1"/>
</dbReference>
<dbReference type="eggNOG" id="arCOG04494">
    <property type="taxonomic scope" value="Archaea"/>
</dbReference>
<reference evidence="3 4" key="2">
    <citation type="journal article" date="2013" name="PLoS ONE">
        <title>INDIGO - INtegrated Data Warehouse of MIcrobial GenOmes with Examples from the Red Sea Extremophiles.</title>
        <authorList>
            <person name="Alam I."/>
            <person name="Antunes A."/>
            <person name="Kamau A.A."/>
            <person name="Ba Alawi W."/>
            <person name="Kalkatawi M."/>
            <person name="Stingl U."/>
            <person name="Bajic V.B."/>
        </authorList>
    </citation>
    <scope>NUCLEOTIDE SEQUENCE [LARGE SCALE GENOMIC DNA]</scope>
    <source>
        <strain evidence="3 4">SARL4B</strain>
    </source>
</reference>
<sequence length="51" mass="5731">MSDDDTRVLGRCPDCGKRITQAWLLVEYEKDTGEMGIWAECPVCEDVVAPE</sequence>
<dbReference type="Proteomes" id="UP000015381">
    <property type="component" value="Plasmid pHTIA"/>
</dbReference>
<evidence type="ECO:0000313" key="5">
    <source>
        <dbReference type="Proteomes" id="UP000015381"/>
    </source>
</evidence>
<reference evidence="2 5" key="3">
    <citation type="journal article" date="2014" name="Environ. Microbiol.">
        <title>Halorhabdus tiamatea: proteogenomics and glycosidase activity measurements identify the first cultivated euryarchaeon from a deep-sea anoxic brine lake as potential polysaccharide degrader.</title>
        <authorList>
            <person name="Werner J."/>
            <person name="Ferrer M."/>
            <person name="Michel G."/>
            <person name="Mann A.J."/>
            <person name="Huang S."/>
            <person name="Juarez S."/>
            <person name="Ciordia S."/>
            <person name="Albar J.P."/>
            <person name="Alcaide M."/>
            <person name="La Cono V."/>
            <person name="Yakimov M.M."/>
            <person name="Antunes A."/>
            <person name="Taborda M."/>
            <person name="Da Costa M.S."/>
            <person name="Amann R.I."/>
            <person name="Gloeckner F.O."/>
            <person name="Golyshina O.V."/>
            <person name="Golyshin P.N."/>
            <person name="Teeling H."/>
        </authorList>
    </citation>
    <scope>NUCLEOTIDE SEQUENCE [LARGE SCALE GENOMIC DNA]</scope>
    <source>
        <strain evidence="5">SARL4B</strain>
        <strain evidence="2">Type strain: SARL4B</strain>
        <plasmid evidence="2">pHTIA</plasmid>
    </source>
</reference>
<protein>
    <recommendedName>
        <fullName evidence="1">DUF7837 domain-containing protein</fullName>
    </recommendedName>
</protein>
<geneLocation type="plasmid" evidence="2 5">
    <name>pHTIA</name>
</geneLocation>
<evidence type="ECO:0000259" key="1">
    <source>
        <dbReference type="Pfam" id="PF25207"/>
    </source>
</evidence>
<keyword evidence="2" id="KW-0614">Plasmid</keyword>
<organism evidence="3 4">
    <name type="scientific">Halorhabdus tiamatea SARL4B</name>
    <dbReference type="NCBI Taxonomy" id="1033806"/>
    <lineage>
        <taxon>Archaea</taxon>
        <taxon>Methanobacteriati</taxon>
        <taxon>Methanobacteriota</taxon>
        <taxon>Stenosarchaea group</taxon>
        <taxon>Halobacteria</taxon>
        <taxon>Halobacteriales</taxon>
        <taxon>Haloarculaceae</taxon>
        <taxon>Halorhabdus</taxon>
    </lineage>
</organism>
<accession>F7PHD0</accession>
<dbReference type="KEGG" id="hti:HTIA_p2862"/>
<feature type="domain" description="DUF7837" evidence="1">
    <location>
        <begin position="6"/>
        <end position="51"/>
    </location>
</feature>
<evidence type="ECO:0000313" key="3">
    <source>
        <dbReference type="EMBL" id="ERJ04755.1"/>
    </source>
</evidence>
<evidence type="ECO:0000313" key="4">
    <source>
        <dbReference type="Proteomes" id="UP000003861"/>
    </source>
</evidence>
<dbReference type="GeneID" id="55593249"/>
<evidence type="ECO:0000313" key="2">
    <source>
        <dbReference type="EMBL" id="CCQ34964.1"/>
    </source>
</evidence>
<dbReference type="HOGENOM" id="CLU_206264_0_0_2"/>
<dbReference type="Proteomes" id="UP000003861">
    <property type="component" value="Unassembled WGS sequence"/>
</dbReference>
<dbReference type="OrthoDB" id="216193at2157"/>
<dbReference type="EMBL" id="AFNT02000058">
    <property type="protein sequence ID" value="ERJ04755.1"/>
    <property type="molecule type" value="Genomic_DNA"/>
</dbReference>
<dbReference type="PATRIC" id="fig|1033806.12.peg.2851"/>
<proteinExistence type="predicted"/>
<gene>
    <name evidence="3" type="ORF">HLRTI_003267</name>
    <name evidence="2" type="ORF">HTIA_p2862</name>
</gene>
<dbReference type="EMBL" id="HF571521">
    <property type="protein sequence ID" value="CCQ34964.1"/>
    <property type="molecule type" value="Genomic_DNA"/>
</dbReference>